<dbReference type="Pfam" id="PF02734">
    <property type="entry name" value="Dak2"/>
    <property type="match status" value="1"/>
</dbReference>
<dbReference type="PROSITE" id="PS51482">
    <property type="entry name" value="DEGV"/>
    <property type="match status" value="1"/>
</dbReference>
<dbReference type="AlphaFoldDB" id="A0A0W0Y5L0"/>
<dbReference type="Gene3D" id="1.25.40.340">
    <property type="match status" value="1"/>
</dbReference>
<evidence type="ECO:0000256" key="1">
    <source>
        <dbReference type="ARBA" id="ARBA00023121"/>
    </source>
</evidence>
<proteinExistence type="predicted"/>
<dbReference type="GO" id="GO:0006071">
    <property type="term" value="P:glycerol metabolic process"/>
    <property type="evidence" value="ECO:0007669"/>
    <property type="project" value="InterPro"/>
</dbReference>
<dbReference type="Proteomes" id="UP000054618">
    <property type="component" value="Unassembled WGS sequence"/>
</dbReference>
<evidence type="ECO:0000259" key="2">
    <source>
        <dbReference type="PROSITE" id="PS51480"/>
    </source>
</evidence>
<dbReference type="STRING" id="45073.Lqui_0934"/>
<dbReference type="Pfam" id="PF02645">
    <property type="entry name" value="DegV"/>
    <property type="match status" value="1"/>
</dbReference>
<evidence type="ECO:0000313" key="4">
    <source>
        <dbReference type="Proteomes" id="UP000054618"/>
    </source>
</evidence>
<reference evidence="3 4" key="1">
    <citation type="submission" date="2015-11" db="EMBL/GenBank/DDBJ databases">
        <title>Genomic analysis of 38 Legionella species identifies large and diverse effector repertoires.</title>
        <authorList>
            <person name="Burstein D."/>
            <person name="Amaro F."/>
            <person name="Zusman T."/>
            <person name="Lifshitz Z."/>
            <person name="Cohen O."/>
            <person name="Gilbert J.A."/>
            <person name="Pupko T."/>
            <person name="Shuman H.A."/>
            <person name="Segal G."/>
        </authorList>
    </citation>
    <scope>NUCLEOTIDE SEQUENCE [LARGE SCALE GENOMIC DNA]</scope>
    <source>
        <strain evidence="3 4">CDC#1442-AUS-E</strain>
    </source>
</reference>
<dbReference type="InterPro" id="IPR048394">
    <property type="entry name" value="FakA-like_M"/>
</dbReference>
<dbReference type="InterPro" id="IPR003797">
    <property type="entry name" value="DegV"/>
</dbReference>
<dbReference type="PANTHER" id="PTHR33434:SF2">
    <property type="entry name" value="FATTY ACID-BINDING PROTEIN TM_1468"/>
    <property type="match status" value="1"/>
</dbReference>
<dbReference type="PANTHER" id="PTHR33434">
    <property type="entry name" value="DEGV DOMAIN-CONTAINING PROTEIN DR_1986-RELATED"/>
    <property type="match status" value="1"/>
</dbReference>
<dbReference type="NCBIfam" id="TIGR00762">
    <property type="entry name" value="DegV"/>
    <property type="match status" value="1"/>
</dbReference>
<feature type="domain" description="DhaL" evidence="2">
    <location>
        <begin position="9"/>
        <end position="199"/>
    </location>
</feature>
<dbReference type="InterPro" id="IPR050270">
    <property type="entry name" value="DegV_domain_contain"/>
</dbReference>
<dbReference type="SMART" id="SM01121">
    <property type="entry name" value="Dak1_2"/>
    <property type="match status" value="1"/>
</dbReference>
<dbReference type="Gene3D" id="3.30.1180.10">
    <property type="match status" value="1"/>
</dbReference>
<dbReference type="InterPro" id="IPR004007">
    <property type="entry name" value="DhaL_dom"/>
</dbReference>
<dbReference type="InterPro" id="IPR036117">
    <property type="entry name" value="DhaL_dom_sf"/>
</dbReference>
<evidence type="ECO:0000313" key="3">
    <source>
        <dbReference type="EMBL" id="KTD52090.1"/>
    </source>
</evidence>
<name>A0A0W0Y5L0_9GAMM</name>
<dbReference type="SUPFAM" id="SSF101473">
    <property type="entry name" value="DhaL-like"/>
    <property type="match status" value="1"/>
</dbReference>
<keyword evidence="3" id="KW-0449">Lipoprotein</keyword>
<dbReference type="EMBL" id="LNYS01000006">
    <property type="protein sequence ID" value="KTD52090.1"/>
    <property type="molecule type" value="Genomic_DNA"/>
</dbReference>
<dbReference type="SUPFAM" id="SSF82549">
    <property type="entry name" value="DAK1/DegV-like"/>
    <property type="match status" value="1"/>
</dbReference>
<dbReference type="GO" id="GO:0008289">
    <property type="term" value="F:lipid binding"/>
    <property type="evidence" value="ECO:0007669"/>
    <property type="project" value="UniProtKB-KW"/>
</dbReference>
<accession>A0A0W0Y5L0</accession>
<dbReference type="RefSeq" id="WP_058507023.1">
    <property type="nucleotide sequence ID" value="NZ_CAAAIK010000007.1"/>
</dbReference>
<dbReference type="PROSITE" id="PS51480">
    <property type="entry name" value="DHAL"/>
    <property type="match status" value="1"/>
</dbReference>
<dbReference type="Gene3D" id="3.40.50.10170">
    <property type="match status" value="1"/>
</dbReference>
<dbReference type="GO" id="GO:0004371">
    <property type="term" value="F:glycerone kinase activity"/>
    <property type="evidence" value="ECO:0007669"/>
    <property type="project" value="InterPro"/>
</dbReference>
<comment type="caution">
    <text evidence="3">The sequence shown here is derived from an EMBL/GenBank/DDBJ whole genome shotgun (WGS) entry which is preliminary data.</text>
</comment>
<dbReference type="PATRIC" id="fig|45073.5.peg.986"/>
<dbReference type="InterPro" id="IPR043168">
    <property type="entry name" value="DegV_C"/>
</dbReference>
<organism evidence="3 4">
    <name type="scientific">Legionella quinlivanii</name>
    <dbReference type="NCBI Taxonomy" id="45073"/>
    <lineage>
        <taxon>Bacteria</taxon>
        <taxon>Pseudomonadati</taxon>
        <taxon>Pseudomonadota</taxon>
        <taxon>Gammaproteobacteria</taxon>
        <taxon>Legionellales</taxon>
        <taxon>Legionellaceae</taxon>
        <taxon>Legionella</taxon>
    </lineage>
</organism>
<dbReference type="InterPro" id="IPR033470">
    <property type="entry name" value="FakA-like_C"/>
</dbReference>
<dbReference type="OrthoDB" id="9760324at2"/>
<sequence>MAILQLDAALLHSAVMSACKTLIAQRQNLNAINLFPVADGDTGDNMAATARSIVTYAKQQPGLELTCKALADAGIMGARGNSGMIFSQFFNGFMDAFPLPELLDTRSFARLVNTAVQSVRAAILKPVDGTILTVMEVWAACLERNAAHTDCVVELVNQTLPEVHAAVESTRNTLAILREAQVEDAGALGFGFFVEGFASYLADPLPLDDEIEEVPVSENHQHEQPVLGNPPQNRYCTEAIIAGRQLNKSEIVSSLQEHGDSIVLTANQQLCRLHLHCNQPPAVFKILRQHGSIQSPKVEDMLRQYQVMHESRYRIALVTDSSVNIPQAILDDFQIHLINLNVHYDGHDLLDRYCIESKDFYSSLSSLPSYPTTSFPAPALIRERIEYLSVHYDQVLVLSVAKVLSGMHDALCKVADNFSNVHVMDSRLVSGSQGLLLYYAAELIAEGMDIEAIKAALAERAGRTHLFVMVDQFDALIRSGRVSRLKGMFARYSGVKPIISFDPEGRAVIKDKAFGETKALIKLVNIVTELAKTSALDNYCIVHAGVPEKAAEFAAMTYEAFGQEPVFVEPVSTAIGLHAGQGCIALGAMFH</sequence>
<keyword evidence="4" id="KW-1185">Reference proteome</keyword>
<keyword evidence="1" id="KW-0446">Lipid-binding</keyword>
<dbReference type="Pfam" id="PF21645">
    <property type="entry name" value="FakA-like_M"/>
    <property type="match status" value="1"/>
</dbReference>
<gene>
    <name evidence="3" type="primary">yfhG</name>
    <name evidence="3" type="ORF">Lqui_0934</name>
</gene>
<protein>
    <submittedName>
        <fullName evidence="3">Lipoprotein</fullName>
    </submittedName>
</protein>
<dbReference type="SMART" id="SM01120">
    <property type="entry name" value="Dak2"/>
    <property type="match status" value="1"/>
</dbReference>